<comment type="pathway">
    <text evidence="1 7">Cell wall biogenesis; peptidoglycan biosynthesis.</text>
</comment>
<evidence type="ECO:0000313" key="10">
    <source>
        <dbReference type="EMBL" id="SOD95867.1"/>
    </source>
</evidence>
<dbReference type="AlphaFoldDB" id="A0A286GK07"/>
<dbReference type="SUPFAM" id="SSF141523">
    <property type="entry name" value="L,D-transpeptidase catalytic domain-like"/>
    <property type="match status" value="1"/>
</dbReference>
<feature type="active site" description="Nucleophile" evidence="7">
    <location>
        <position position="156"/>
    </location>
</feature>
<evidence type="ECO:0000259" key="9">
    <source>
        <dbReference type="PROSITE" id="PS52029"/>
    </source>
</evidence>
<dbReference type="Gene3D" id="2.40.440.10">
    <property type="entry name" value="L,D-transpeptidase catalytic domain-like"/>
    <property type="match status" value="1"/>
</dbReference>
<evidence type="ECO:0000256" key="6">
    <source>
        <dbReference type="ARBA" id="ARBA00023316"/>
    </source>
</evidence>
<dbReference type="GO" id="GO:0008360">
    <property type="term" value="P:regulation of cell shape"/>
    <property type="evidence" value="ECO:0007669"/>
    <property type="project" value="UniProtKB-UniRule"/>
</dbReference>
<dbReference type="RefSeq" id="WP_097279423.1">
    <property type="nucleotide sequence ID" value="NZ_OCNJ01000005.1"/>
</dbReference>
<evidence type="ECO:0000256" key="4">
    <source>
        <dbReference type="ARBA" id="ARBA00022960"/>
    </source>
</evidence>
<dbReference type="PANTHER" id="PTHR36699:SF1">
    <property type="entry name" value="L,D-TRANSPEPTIDASE YAFK-RELATED"/>
    <property type="match status" value="1"/>
</dbReference>
<dbReference type="GO" id="GO:0009252">
    <property type="term" value="P:peptidoglycan biosynthetic process"/>
    <property type="evidence" value="ECO:0007669"/>
    <property type="project" value="UniProtKB-UniPathway"/>
</dbReference>
<organism evidence="10 11">
    <name type="scientific">Caenispirillum bisanense</name>
    <dbReference type="NCBI Taxonomy" id="414052"/>
    <lineage>
        <taxon>Bacteria</taxon>
        <taxon>Pseudomonadati</taxon>
        <taxon>Pseudomonadota</taxon>
        <taxon>Alphaproteobacteria</taxon>
        <taxon>Rhodospirillales</taxon>
        <taxon>Novispirillaceae</taxon>
        <taxon>Caenispirillum</taxon>
    </lineage>
</organism>
<sequence length="181" mass="19786">MRRFVATLCLAVCVTVLTAVLLAPRPAAAGEAVAAMRPMGSMIDKIVVEKGKRVLTLMSEGRAVKTWPIALGWEPAGHKQYEGDGRTPEGWYVIDYRNDESIYYRSLRISYPNGEDRASAAARGKSPGGDIYIHGQPTTIKSSLRAKTMKDWTAGCIALSNDAMDELWALIDIGTPIEIFP</sequence>
<dbReference type="GO" id="GO:0016740">
    <property type="term" value="F:transferase activity"/>
    <property type="evidence" value="ECO:0007669"/>
    <property type="project" value="UniProtKB-KW"/>
</dbReference>
<dbReference type="CDD" id="cd16913">
    <property type="entry name" value="YkuD_like"/>
    <property type="match status" value="1"/>
</dbReference>
<dbReference type="UniPathway" id="UPA00219"/>
<accession>A0A286GK07</accession>
<dbReference type="InterPro" id="IPR038063">
    <property type="entry name" value="Transpep_catalytic_dom"/>
</dbReference>
<evidence type="ECO:0000256" key="2">
    <source>
        <dbReference type="ARBA" id="ARBA00005992"/>
    </source>
</evidence>
<evidence type="ECO:0000256" key="7">
    <source>
        <dbReference type="PROSITE-ProRule" id="PRU01373"/>
    </source>
</evidence>
<evidence type="ECO:0000313" key="11">
    <source>
        <dbReference type="Proteomes" id="UP000219621"/>
    </source>
</evidence>
<comment type="similarity">
    <text evidence="2">Belongs to the YkuD family.</text>
</comment>
<dbReference type="GO" id="GO:0071555">
    <property type="term" value="P:cell wall organization"/>
    <property type="evidence" value="ECO:0007669"/>
    <property type="project" value="UniProtKB-UniRule"/>
</dbReference>
<reference evidence="10 11" key="1">
    <citation type="submission" date="2017-09" db="EMBL/GenBank/DDBJ databases">
        <authorList>
            <person name="Ehlers B."/>
            <person name="Leendertz F.H."/>
        </authorList>
    </citation>
    <scope>NUCLEOTIDE SEQUENCE [LARGE SCALE GENOMIC DNA]</scope>
    <source>
        <strain evidence="10 11">USBA 140</strain>
    </source>
</reference>
<feature type="signal peptide" evidence="8">
    <location>
        <begin position="1"/>
        <end position="29"/>
    </location>
</feature>
<evidence type="ECO:0000256" key="5">
    <source>
        <dbReference type="ARBA" id="ARBA00022984"/>
    </source>
</evidence>
<gene>
    <name evidence="10" type="ORF">SAMN05421508_10536</name>
</gene>
<dbReference type="InterPro" id="IPR005490">
    <property type="entry name" value="LD_TPept_cat_dom"/>
</dbReference>
<feature type="chain" id="PRO_5013375579" evidence="8">
    <location>
        <begin position="30"/>
        <end position="181"/>
    </location>
</feature>
<evidence type="ECO:0000256" key="1">
    <source>
        <dbReference type="ARBA" id="ARBA00004752"/>
    </source>
</evidence>
<dbReference type="Pfam" id="PF03734">
    <property type="entry name" value="YkuD"/>
    <property type="match status" value="1"/>
</dbReference>
<name>A0A286GK07_9PROT</name>
<dbReference type="EMBL" id="OCNJ01000005">
    <property type="protein sequence ID" value="SOD95867.1"/>
    <property type="molecule type" value="Genomic_DNA"/>
</dbReference>
<dbReference type="GO" id="GO:0004180">
    <property type="term" value="F:carboxypeptidase activity"/>
    <property type="evidence" value="ECO:0007669"/>
    <property type="project" value="UniProtKB-ARBA"/>
</dbReference>
<proteinExistence type="inferred from homology"/>
<protein>
    <submittedName>
        <fullName evidence="10">L,D-transpeptidase catalytic domain</fullName>
    </submittedName>
</protein>
<keyword evidence="3" id="KW-0808">Transferase</keyword>
<dbReference type="Proteomes" id="UP000219621">
    <property type="component" value="Unassembled WGS sequence"/>
</dbReference>
<evidence type="ECO:0000256" key="8">
    <source>
        <dbReference type="SAM" id="SignalP"/>
    </source>
</evidence>
<keyword evidence="8" id="KW-0732">Signal</keyword>
<evidence type="ECO:0000256" key="3">
    <source>
        <dbReference type="ARBA" id="ARBA00022679"/>
    </source>
</evidence>
<keyword evidence="11" id="KW-1185">Reference proteome</keyword>
<dbReference type="PROSITE" id="PS52029">
    <property type="entry name" value="LD_TPASE"/>
    <property type="match status" value="1"/>
</dbReference>
<keyword evidence="4 7" id="KW-0133">Cell shape</keyword>
<dbReference type="PANTHER" id="PTHR36699">
    <property type="entry name" value="LD-TRANSPEPTIDASE"/>
    <property type="match status" value="1"/>
</dbReference>
<feature type="domain" description="L,D-TPase catalytic" evidence="9">
    <location>
        <begin position="44"/>
        <end position="180"/>
    </location>
</feature>
<keyword evidence="6 7" id="KW-0961">Cell wall biogenesis/degradation</keyword>
<feature type="active site" description="Proton donor/acceptor" evidence="7">
    <location>
        <position position="134"/>
    </location>
</feature>
<dbReference type="OrthoDB" id="9809748at2"/>
<keyword evidence="5 7" id="KW-0573">Peptidoglycan synthesis</keyword>